<proteinExistence type="predicted"/>
<evidence type="ECO:0000313" key="2">
    <source>
        <dbReference type="EMBL" id="RKP01161.1"/>
    </source>
</evidence>
<protein>
    <submittedName>
        <fullName evidence="2">Uncharacterized protein</fullName>
    </submittedName>
</protein>
<name>A0A4P9X857_9FUNG</name>
<evidence type="ECO:0000313" key="3">
    <source>
        <dbReference type="Proteomes" id="UP000274922"/>
    </source>
</evidence>
<keyword evidence="3" id="KW-1185">Reference proteome</keyword>
<evidence type="ECO:0000256" key="1">
    <source>
        <dbReference type="SAM" id="MobiDB-lite"/>
    </source>
</evidence>
<organism evidence="2 3">
    <name type="scientific">Caulochytrium protostelioides</name>
    <dbReference type="NCBI Taxonomy" id="1555241"/>
    <lineage>
        <taxon>Eukaryota</taxon>
        <taxon>Fungi</taxon>
        <taxon>Fungi incertae sedis</taxon>
        <taxon>Chytridiomycota</taxon>
        <taxon>Chytridiomycota incertae sedis</taxon>
        <taxon>Chytridiomycetes</taxon>
        <taxon>Caulochytriales</taxon>
        <taxon>Caulochytriaceae</taxon>
        <taxon>Caulochytrium</taxon>
    </lineage>
</organism>
<feature type="non-terminal residue" evidence="2">
    <location>
        <position position="178"/>
    </location>
</feature>
<dbReference type="AlphaFoldDB" id="A0A4P9X857"/>
<accession>A0A4P9X857</accession>
<dbReference type="EMBL" id="ML014183">
    <property type="protein sequence ID" value="RKP01161.1"/>
    <property type="molecule type" value="Genomic_DNA"/>
</dbReference>
<gene>
    <name evidence="2" type="ORF">CXG81DRAFT_19027</name>
</gene>
<reference evidence="3" key="1">
    <citation type="journal article" date="2018" name="Nat. Microbiol.">
        <title>Leveraging single-cell genomics to expand the fungal tree of life.</title>
        <authorList>
            <person name="Ahrendt S.R."/>
            <person name="Quandt C.A."/>
            <person name="Ciobanu D."/>
            <person name="Clum A."/>
            <person name="Salamov A."/>
            <person name="Andreopoulos B."/>
            <person name="Cheng J.F."/>
            <person name="Woyke T."/>
            <person name="Pelin A."/>
            <person name="Henrissat B."/>
            <person name="Reynolds N.K."/>
            <person name="Benny G.L."/>
            <person name="Smith M.E."/>
            <person name="James T.Y."/>
            <person name="Grigoriev I.V."/>
        </authorList>
    </citation>
    <scope>NUCLEOTIDE SEQUENCE [LARGE SCALE GENOMIC DNA]</scope>
    <source>
        <strain evidence="3">ATCC 52028</strain>
    </source>
</reference>
<feature type="region of interest" description="Disordered" evidence="1">
    <location>
        <begin position="58"/>
        <end position="79"/>
    </location>
</feature>
<sequence>MDPLQTFQAQLDGQQTAARDAYASLLLKRQILAAAPVLAPQRYRWRTPHERVLHAVHTAARRDRVRPPGRPPAPPHDPDALHGLAYPGWERLLDHVAQQQLPLEEAAVVAPMLQRAFGTCGGGDGGGGGGGDNDAAVWAADEAAWAALATRGRVPLAAVHVARALTARRTAARAMRDP</sequence>
<dbReference type="Proteomes" id="UP000274922">
    <property type="component" value="Unassembled WGS sequence"/>
</dbReference>